<dbReference type="Pfam" id="PF02798">
    <property type="entry name" value="GST_N"/>
    <property type="match status" value="1"/>
</dbReference>
<dbReference type="Gene3D" id="3.40.30.10">
    <property type="entry name" value="Glutaredoxin"/>
    <property type="match status" value="1"/>
</dbReference>
<dbReference type="Gene3D" id="1.20.1050.10">
    <property type="match status" value="1"/>
</dbReference>
<dbReference type="Proteomes" id="UP000646365">
    <property type="component" value="Unassembled WGS sequence"/>
</dbReference>
<dbReference type="InterPro" id="IPR005955">
    <property type="entry name" value="GST_Zeta"/>
</dbReference>
<comment type="similarity">
    <text evidence="1">Belongs to the GST superfamily. Zeta family.</text>
</comment>
<dbReference type="InterPro" id="IPR040079">
    <property type="entry name" value="Glutathione_S-Trfase"/>
</dbReference>
<dbReference type="NCBIfam" id="TIGR01262">
    <property type="entry name" value="maiA"/>
    <property type="match status" value="1"/>
</dbReference>
<dbReference type="InterPro" id="IPR034330">
    <property type="entry name" value="GST_Zeta_C"/>
</dbReference>
<dbReference type="GO" id="GO:0006559">
    <property type="term" value="P:L-phenylalanine catabolic process"/>
    <property type="evidence" value="ECO:0007669"/>
    <property type="project" value="TreeGrafter"/>
</dbReference>
<evidence type="ECO:0000256" key="1">
    <source>
        <dbReference type="ARBA" id="ARBA00010007"/>
    </source>
</evidence>
<evidence type="ECO:0000313" key="5">
    <source>
        <dbReference type="Proteomes" id="UP000646365"/>
    </source>
</evidence>
<dbReference type="InterPro" id="IPR004045">
    <property type="entry name" value="Glutathione_S-Trfase_N"/>
</dbReference>
<dbReference type="GO" id="GO:0016034">
    <property type="term" value="F:maleylacetoacetate isomerase activity"/>
    <property type="evidence" value="ECO:0007669"/>
    <property type="project" value="TreeGrafter"/>
</dbReference>
<gene>
    <name evidence="4" type="ORF">GCM10011611_21800</name>
</gene>
<dbReference type="CDD" id="cd03042">
    <property type="entry name" value="GST_N_Zeta"/>
    <property type="match status" value="1"/>
</dbReference>
<proteinExistence type="inferred from homology"/>
<dbReference type="RefSeq" id="WP_229743650.1">
    <property type="nucleotide sequence ID" value="NZ_BMJQ01000005.1"/>
</dbReference>
<evidence type="ECO:0000259" key="3">
    <source>
        <dbReference type="PROSITE" id="PS50405"/>
    </source>
</evidence>
<dbReference type="GO" id="GO:0006749">
    <property type="term" value="P:glutathione metabolic process"/>
    <property type="evidence" value="ECO:0007669"/>
    <property type="project" value="TreeGrafter"/>
</dbReference>
<dbReference type="InterPro" id="IPR036282">
    <property type="entry name" value="Glutathione-S-Trfase_C_sf"/>
</dbReference>
<dbReference type="PANTHER" id="PTHR42673">
    <property type="entry name" value="MALEYLACETOACETATE ISOMERASE"/>
    <property type="match status" value="1"/>
</dbReference>
<dbReference type="PROSITE" id="PS50405">
    <property type="entry name" value="GST_CTER"/>
    <property type="match status" value="1"/>
</dbReference>
<accession>A0A8J2YT03</accession>
<organism evidence="4 5">
    <name type="scientific">Aliidongia dinghuensis</name>
    <dbReference type="NCBI Taxonomy" id="1867774"/>
    <lineage>
        <taxon>Bacteria</taxon>
        <taxon>Pseudomonadati</taxon>
        <taxon>Pseudomonadota</taxon>
        <taxon>Alphaproteobacteria</taxon>
        <taxon>Rhodospirillales</taxon>
        <taxon>Dongiaceae</taxon>
        <taxon>Aliidongia</taxon>
    </lineage>
</organism>
<feature type="domain" description="GST C-terminal" evidence="3">
    <location>
        <begin position="89"/>
        <end position="217"/>
    </location>
</feature>
<keyword evidence="5" id="KW-1185">Reference proteome</keyword>
<dbReference type="GO" id="GO:0005737">
    <property type="term" value="C:cytoplasm"/>
    <property type="evidence" value="ECO:0007669"/>
    <property type="project" value="InterPro"/>
</dbReference>
<name>A0A8J2YT03_9PROT</name>
<dbReference type="InterPro" id="IPR036249">
    <property type="entry name" value="Thioredoxin-like_sf"/>
</dbReference>
<sequence>MPKIKMYGFWRSAAAFRVRIALNLKGLAFEEEMINIDVGDQHTPDYLALNPQAAVPSVIIDGAPPLTQSLAILEYLDETYPTPPLLPSDARGRARVRSLALLFAADHHPLITPRIRRYLAEEMHQDEAARTAWIRHWFREGLATAEARLAGDPATGRFCHGDTPTIADLCLISQAAGARVFKVEFGDLPTVGRIVETCLAHDAFARAHPLRQPGAPLTH</sequence>
<reference evidence="4" key="1">
    <citation type="journal article" date="2014" name="Int. J. Syst. Evol. Microbiol.">
        <title>Complete genome sequence of Corynebacterium casei LMG S-19264T (=DSM 44701T), isolated from a smear-ripened cheese.</title>
        <authorList>
            <consortium name="US DOE Joint Genome Institute (JGI-PGF)"/>
            <person name="Walter F."/>
            <person name="Albersmeier A."/>
            <person name="Kalinowski J."/>
            <person name="Ruckert C."/>
        </authorList>
    </citation>
    <scope>NUCLEOTIDE SEQUENCE</scope>
    <source>
        <strain evidence="4">CGMCC 1.15725</strain>
    </source>
</reference>
<dbReference type="InterPro" id="IPR034333">
    <property type="entry name" value="GST_Zeta_N"/>
</dbReference>
<dbReference type="PANTHER" id="PTHR42673:SF21">
    <property type="entry name" value="GLUTATHIONE S-TRANSFERASE YFCF"/>
    <property type="match status" value="1"/>
</dbReference>
<comment type="caution">
    <text evidence="4">The sequence shown here is derived from an EMBL/GenBank/DDBJ whole genome shotgun (WGS) entry which is preliminary data.</text>
</comment>
<evidence type="ECO:0000259" key="2">
    <source>
        <dbReference type="PROSITE" id="PS50404"/>
    </source>
</evidence>
<dbReference type="SFLD" id="SFLDG00358">
    <property type="entry name" value="Main_(cytGST)"/>
    <property type="match status" value="1"/>
</dbReference>
<dbReference type="GO" id="GO:0004364">
    <property type="term" value="F:glutathione transferase activity"/>
    <property type="evidence" value="ECO:0007669"/>
    <property type="project" value="TreeGrafter"/>
</dbReference>
<keyword evidence="4" id="KW-0413">Isomerase</keyword>
<dbReference type="SUPFAM" id="SSF47616">
    <property type="entry name" value="GST C-terminal domain-like"/>
    <property type="match status" value="1"/>
</dbReference>
<dbReference type="AlphaFoldDB" id="A0A8J2YT03"/>
<feature type="domain" description="GST N-terminal" evidence="2">
    <location>
        <begin position="2"/>
        <end position="84"/>
    </location>
</feature>
<dbReference type="InterPro" id="IPR010987">
    <property type="entry name" value="Glutathione-S-Trfase_C-like"/>
</dbReference>
<evidence type="ECO:0000313" key="4">
    <source>
        <dbReference type="EMBL" id="GGF15645.1"/>
    </source>
</evidence>
<protein>
    <submittedName>
        <fullName evidence="4">Maleylacetoacetate isomerase</fullName>
    </submittedName>
</protein>
<dbReference type="PROSITE" id="PS50404">
    <property type="entry name" value="GST_NTER"/>
    <property type="match status" value="1"/>
</dbReference>
<dbReference type="Pfam" id="PF13410">
    <property type="entry name" value="GST_C_2"/>
    <property type="match status" value="1"/>
</dbReference>
<dbReference type="SUPFAM" id="SSF52833">
    <property type="entry name" value="Thioredoxin-like"/>
    <property type="match status" value="1"/>
</dbReference>
<dbReference type="CDD" id="cd03191">
    <property type="entry name" value="GST_C_Zeta"/>
    <property type="match status" value="1"/>
</dbReference>
<reference evidence="4" key="2">
    <citation type="submission" date="2020-09" db="EMBL/GenBank/DDBJ databases">
        <authorList>
            <person name="Sun Q."/>
            <person name="Zhou Y."/>
        </authorList>
    </citation>
    <scope>NUCLEOTIDE SEQUENCE</scope>
    <source>
        <strain evidence="4">CGMCC 1.15725</strain>
    </source>
</reference>
<dbReference type="EMBL" id="BMJQ01000005">
    <property type="protein sequence ID" value="GGF15645.1"/>
    <property type="molecule type" value="Genomic_DNA"/>
</dbReference>
<dbReference type="SFLD" id="SFLDS00019">
    <property type="entry name" value="Glutathione_Transferase_(cytos"/>
    <property type="match status" value="1"/>
</dbReference>